<reference evidence="2" key="1">
    <citation type="submission" date="2006-01" db="EMBL/GenBank/DDBJ databases">
        <title>Complete sequence of Novosphingobium aromaticivorans DSM 12444.</title>
        <authorList>
            <consortium name="US DOE Joint Genome Institute"/>
            <person name="Copeland A."/>
            <person name="Lucas S."/>
            <person name="Lapidus A."/>
            <person name="Barry K."/>
            <person name="Detter J.C."/>
            <person name="Glavina T."/>
            <person name="Hammon N."/>
            <person name="Israni S."/>
            <person name="Pitluck S."/>
            <person name="Chain P."/>
            <person name="Malfatti S."/>
            <person name="Shin M."/>
            <person name="Vergez L."/>
            <person name="Schmutz J."/>
            <person name="Larimer F."/>
            <person name="Land M."/>
            <person name="Kyrpides N."/>
            <person name="Ivanova N."/>
            <person name="Fredrickson J."/>
            <person name="Balkwill D."/>
            <person name="Romine M.F."/>
            <person name="Richardson P."/>
        </authorList>
    </citation>
    <scope>NUCLEOTIDE SEQUENCE [LARGE SCALE GENOMIC DNA]</scope>
    <source>
        <strain evidence="2">ATCC 700278 / DSM 12444 / CCUG 56034 / CIP 105152 / NBRC 16084 / F199</strain>
    </source>
</reference>
<dbReference type="KEGG" id="nar:Saro_1507"/>
<dbReference type="AlphaFoldDB" id="Q2G875"/>
<dbReference type="EMBL" id="CP000248">
    <property type="protein sequence ID" value="ABD25948.1"/>
    <property type="molecule type" value="Genomic_DNA"/>
</dbReference>
<dbReference type="Proteomes" id="UP000009134">
    <property type="component" value="Chromosome"/>
</dbReference>
<name>Q2G875_NOVAD</name>
<dbReference type="HOGENOM" id="CLU_2143274_0_0_5"/>
<sequence>MAIMARHFTPFAMASDIAGRVAGLAVSSLSPTGWTMTVIKDDAPGLSRAQNRLLRRIYNGRTIPIVADGRPFLTYKDAGRYLRSLAPHDRDRAYAEMKEQAKSPRRSVDLTT</sequence>
<gene>
    <name evidence="1" type="ordered locus">Saro_1507</name>
</gene>
<evidence type="ECO:0000313" key="1">
    <source>
        <dbReference type="EMBL" id="ABD25948.1"/>
    </source>
</evidence>
<keyword evidence="2" id="KW-1185">Reference proteome</keyword>
<protein>
    <submittedName>
        <fullName evidence="1">Uncharacterized protein</fullName>
    </submittedName>
</protein>
<proteinExistence type="predicted"/>
<accession>Q2G875</accession>
<evidence type="ECO:0000313" key="2">
    <source>
        <dbReference type="Proteomes" id="UP000009134"/>
    </source>
</evidence>
<organism evidence="1 2">
    <name type="scientific">Novosphingobium aromaticivorans (strain ATCC 700278 / DSM 12444 / CCUG 56034 / CIP 105152 / NBRC 16084 / F199)</name>
    <dbReference type="NCBI Taxonomy" id="279238"/>
    <lineage>
        <taxon>Bacteria</taxon>
        <taxon>Pseudomonadati</taxon>
        <taxon>Pseudomonadota</taxon>
        <taxon>Alphaproteobacteria</taxon>
        <taxon>Sphingomonadales</taxon>
        <taxon>Sphingomonadaceae</taxon>
        <taxon>Novosphingobium</taxon>
    </lineage>
</organism>